<dbReference type="SUPFAM" id="SSF49313">
    <property type="entry name" value="Cadherin-like"/>
    <property type="match status" value="19"/>
</dbReference>
<feature type="domain" description="Cadherin" evidence="8">
    <location>
        <begin position="937"/>
        <end position="1042"/>
    </location>
</feature>
<comment type="caution">
    <text evidence="9">The sequence shown here is derived from an EMBL/GenBank/DDBJ whole genome shotgun (WGS) entry which is preliminary data.</text>
</comment>
<dbReference type="PROSITE" id="PS50268">
    <property type="entry name" value="CADHERIN_2"/>
    <property type="match status" value="18"/>
</dbReference>
<evidence type="ECO:0000256" key="1">
    <source>
        <dbReference type="ARBA" id="ARBA00004370"/>
    </source>
</evidence>
<feature type="domain" description="Cadherin" evidence="8">
    <location>
        <begin position="1"/>
        <end position="112"/>
    </location>
</feature>
<feature type="domain" description="Cadherin" evidence="8">
    <location>
        <begin position="1821"/>
        <end position="1936"/>
    </location>
</feature>
<sequence length="1989" mass="221163">MNNKYECTVKENTNFIKNCTVSANDNDKSTTNNKVVYGIAQSRKNLYQKALLPFNVTKETGQITVIDNVDYESGNTLYSFVVIASDNGSPSLTGSAEVVITVLNENDNKPTFNETKYEFKINENEPKKTIVGIVHATDKDGDALDFVLNNHTAEFGIDNSGLIFTKKIFDYESVQQSPVFYVNLNISDGVHRVSTTVQVKIQNVNDNDPVFTNNTYIVKLQENATTGNLIMLKAYDADKLGELKYSIVSSGKCEIFSLNSVSGTMKYNNSIGCLDYETQRTLSLLVEVNDDGSTGHIGRAVIEIEITDSNDMSPHFLSDHFNGTVKENEDTGTAIVTILAEDMDTSNADLVYKVIDNTAYFKFNGNVLVTNAKLNREEQQDYTINISVSDGPHTTYSVVYITVTDVNDNFPQITPFDQTVTIFQDEAVGKVIRKINVTDPDLSGGFTFYMMGDKGDFKIGEKTGVITVDRKTHFTVNATYNMSIHIIDYGNPPLTNTTWVYVNIDTSNRKSPKFTDTLYKTDIAEDAKIGESVYNVSATDADSGKNGLINYRIVSGSEGKFKINTSSGEITLLSQLDFESRRIVAYKVVIEARDNGDNPKSATATVAITVDDVNEPPAFAQEKYDLCMNLPVAKDKPVSVIKAIDNDSSKNGFNALTYKIDSGNTMDIFAINNNGLISTKKAVNDTFKGTTLTISATDEGGLNDTAKVSIAVIERNGGGSQPSVIMVDTKENQTGTYTITNINTTDESFVRYSIVNSSLPGWFSIRNSTGVITASRPLDREHVSTVTIEIEVERQSSRPSGSNGSTCHSQVVINVLDINDNRPHFALSTLRVSVNETNTKSSADDCVVELKAYDPDITSELEFNITEDNSNGQFELIQSKNKSVCISVKDKLDFESMPKSLNHEYRIEVMVSDGKYNDTAVVFITVLDENDNFPYFNQDEFRFSILENKPLLSLIGEIQGFDKDRLDSGRLEFKISGDDASSFSINQGKNNNMAELILKKNIDRETKSSYMFTIYVIDTSGHQNESSVNITIGDVNDNSPVFENSTYELTVPEVYAKESKAIYINSQILNRICCERVHVKPKNTFIIDNDGNIFLNETIGIKKLNDPYEIEVTASDGINTNQTLIKIDVKDVNDHDPTFDRSIYNFTTPENDFPKAACNVFVGNVTATDEDYGKNGEISYEIISSDVHNLFNISETGVITAIGRLDHDICATNVVNFIVAAVDHGLQQRTGYVEVIIYVSDVNDNSPSFTSPVFNGNVAENSPYGTKIIIVTVAAINKKVFENERKQYPVMQVNDKDDGENGVDGILFMLEGEGSGTAFKINESTGLITVNNGSLVDRETKSDYTLTVEARDQNGSGKQANATLTITVTDQNDEPPVFVHHKYTFNVNEAANSSFFIGSVEAMDQDYNGNKSIRYSIVDGSDGRFYIDKLMGEFKDKSTFLSIFNDYLWSIENTGKLFIGGILDREQKETHVLNISASDSKHEDFAEVVIYIDDINDNCPKFTKENLVFSIKEDKQFNHSTELIKLNATDDDSGENGHVTFYINNTGTLNISITPDGTITRYQKFDRETKSHYEFIVYAKDNGTSPCISKAKVTLEVEDINDNSPKFYNLENNIINSINATVIEKTPVGSPIVFPDARDKDIGLNGQIKFNLTAYEDELTTYFKINEKTGFEHKNLSHDGVLFFTLTATDEGLPSLSTAIPLHILIEKINDEAPVFLQNPYQFAVLENIKNGMILHTRTHRELKYQSMIYNSNLSIGVIFFLSLNSVLMNMCQRSVIGKVEASENVTFSTLVYSILPQSSAAGYFRGEVTTCSNLDRELNDHFTFPVKVVDGRTPERTAFSMVKVTINDENDNDPSFEKEHFSLRVAENTFNNGCDDCLLIDENSGELHLKRSFDREYSNETHIQIQASDHGTPPRNSSVDVIVYVSDMNDNAPEFEQPFYQQNISENKQPGQVLLTVKATDPDDGLNGTVTYFLHPDTDVFDINAIAL</sequence>
<keyword evidence="6" id="KW-0472">Membrane</keyword>
<keyword evidence="5" id="KW-1133">Transmembrane helix</keyword>
<name>A0ABQ9FPV4_TEGGR</name>
<feature type="domain" description="Cadherin" evidence="8">
    <location>
        <begin position="826"/>
        <end position="936"/>
    </location>
</feature>
<feature type="domain" description="Cadherin" evidence="8">
    <location>
        <begin position="1041"/>
        <end position="1139"/>
    </location>
</feature>
<keyword evidence="2" id="KW-0812">Transmembrane</keyword>
<dbReference type="Proteomes" id="UP001217089">
    <property type="component" value="Unassembled WGS sequence"/>
</dbReference>
<dbReference type="PROSITE" id="PS00232">
    <property type="entry name" value="CADHERIN_1"/>
    <property type="match status" value="8"/>
</dbReference>
<keyword evidence="3" id="KW-0677">Repeat</keyword>
<comment type="subcellular location">
    <subcellularLocation>
        <location evidence="1">Membrane</location>
    </subcellularLocation>
</comment>
<feature type="domain" description="Cadherin" evidence="8">
    <location>
        <begin position="1614"/>
        <end position="1716"/>
    </location>
</feature>
<dbReference type="PANTHER" id="PTHR24026:SF126">
    <property type="entry name" value="PROTOCADHERIN FAT 4"/>
    <property type="match status" value="1"/>
</dbReference>
<feature type="domain" description="Cadherin" evidence="8">
    <location>
        <begin position="1503"/>
        <end position="1607"/>
    </location>
</feature>
<feature type="domain" description="Cadherin" evidence="8">
    <location>
        <begin position="721"/>
        <end position="825"/>
    </location>
</feature>
<evidence type="ECO:0000256" key="6">
    <source>
        <dbReference type="ARBA" id="ARBA00023136"/>
    </source>
</evidence>
<feature type="domain" description="Cadherin" evidence="8">
    <location>
        <begin position="1250"/>
        <end position="1378"/>
    </location>
</feature>
<evidence type="ECO:0000256" key="7">
    <source>
        <dbReference type="PROSITE-ProRule" id="PRU00043"/>
    </source>
</evidence>
<dbReference type="Gene3D" id="2.60.40.60">
    <property type="entry name" value="Cadherins"/>
    <property type="match status" value="19"/>
</dbReference>
<evidence type="ECO:0000256" key="4">
    <source>
        <dbReference type="ARBA" id="ARBA00022837"/>
    </source>
</evidence>
<organism evidence="9 10">
    <name type="scientific">Tegillarca granosa</name>
    <name type="common">Malaysian cockle</name>
    <name type="synonym">Anadara granosa</name>
    <dbReference type="NCBI Taxonomy" id="220873"/>
    <lineage>
        <taxon>Eukaryota</taxon>
        <taxon>Metazoa</taxon>
        <taxon>Spiralia</taxon>
        <taxon>Lophotrochozoa</taxon>
        <taxon>Mollusca</taxon>
        <taxon>Bivalvia</taxon>
        <taxon>Autobranchia</taxon>
        <taxon>Pteriomorphia</taxon>
        <taxon>Arcoida</taxon>
        <taxon>Arcoidea</taxon>
        <taxon>Arcidae</taxon>
        <taxon>Tegillarca</taxon>
    </lineage>
</organism>
<dbReference type="PRINTS" id="PR00205">
    <property type="entry name" value="CADHERIN"/>
</dbReference>
<feature type="domain" description="Cadherin" evidence="8">
    <location>
        <begin position="212"/>
        <end position="316"/>
    </location>
</feature>
<dbReference type="InterPro" id="IPR020894">
    <property type="entry name" value="Cadherin_CS"/>
</dbReference>
<evidence type="ECO:0000256" key="2">
    <source>
        <dbReference type="ARBA" id="ARBA00022692"/>
    </source>
</evidence>
<dbReference type="SMART" id="SM00112">
    <property type="entry name" value="CA"/>
    <property type="match status" value="18"/>
</dbReference>
<dbReference type="EMBL" id="JARBDR010000214">
    <property type="protein sequence ID" value="KAJ8319324.1"/>
    <property type="molecule type" value="Genomic_DNA"/>
</dbReference>
<feature type="domain" description="Cadherin" evidence="8">
    <location>
        <begin position="113"/>
        <end position="211"/>
    </location>
</feature>
<dbReference type="PANTHER" id="PTHR24026">
    <property type="entry name" value="FAT ATYPICAL CADHERIN-RELATED"/>
    <property type="match status" value="1"/>
</dbReference>
<feature type="domain" description="Cadherin" evidence="8">
    <location>
        <begin position="1140"/>
        <end position="1249"/>
    </location>
</feature>
<feature type="domain" description="Cadherin" evidence="8">
    <location>
        <begin position="638"/>
        <end position="724"/>
    </location>
</feature>
<gene>
    <name evidence="9" type="ORF">KUTeg_004415</name>
</gene>
<evidence type="ECO:0000256" key="3">
    <source>
        <dbReference type="ARBA" id="ARBA00022737"/>
    </source>
</evidence>
<dbReference type="Pfam" id="PF00028">
    <property type="entry name" value="Cadherin"/>
    <property type="match status" value="10"/>
</dbReference>
<reference evidence="9 10" key="1">
    <citation type="submission" date="2022-12" db="EMBL/GenBank/DDBJ databases">
        <title>Chromosome-level genome of Tegillarca granosa.</title>
        <authorList>
            <person name="Kim J."/>
        </authorList>
    </citation>
    <scope>NUCLEOTIDE SEQUENCE [LARGE SCALE GENOMIC DNA]</scope>
    <source>
        <strain evidence="9">Teg-2019</strain>
        <tissue evidence="9">Adductor muscle</tissue>
    </source>
</reference>
<dbReference type="InterPro" id="IPR002126">
    <property type="entry name" value="Cadherin-like_dom"/>
</dbReference>
<feature type="domain" description="Cadherin" evidence="8">
    <location>
        <begin position="317"/>
        <end position="413"/>
    </location>
</feature>
<keyword evidence="10" id="KW-1185">Reference proteome</keyword>
<evidence type="ECO:0000313" key="10">
    <source>
        <dbReference type="Proteomes" id="UP001217089"/>
    </source>
</evidence>
<feature type="domain" description="Cadherin" evidence="8">
    <location>
        <begin position="414"/>
        <end position="514"/>
    </location>
</feature>
<protein>
    <recommendedName>
        <fullName evidence="8">Cadherin domain-containing protein</fullName>
    </recommendedName>
</protein>
<evidence type="ECO:0000259" key="8">
    <source>
        <dbReference type="PROSITE" id="PS50268"/>
    </source>
</evidence>
<keyword evidence="4 7" id="KW-0106">Calcium</keyword>
<evidence type="ECO:0000313" key="9">
    <source>
        <dbReference type="EMBL" id="KAJ8319324.1"/>
    </source>
</evidence>
<feature type="domain" description="Cadherin" evidence="8">
    <location>
        <begin position="515"/>
        <end position="619"/>
    </location>
</feature>
<proteinExistence type="predicted"/>
<feature type="domain" description="Cadherin" evidence="8">
    <location>
        <begin position="1379"/>
        <end position="1502"/>
    </location>
</feature>
<dbReference type="InterPro" id="IPR015919">
    <property type="entry name" value="Cadherin-like_sf"/>
</dbReference>
<feature type="domain" description="Cadherin" evidence="8">
    <location>
        <begin position="1937"/>
        <end position="1985"/>
    </location>
</feature>
<evidence type="ECO:0000256" key="5">
    <source>
        <dbReference type="ARBA" id="ARBA00022989"/>
    </source>
</evidence>
<accession>A0ABQ9FPV4</accession>
<dbReference type="CDD" id="cd11304">
    <property type="entry name" value="Cadherin_repeat"/>
    <property type="match status" value="19"/>
</dbReference>